<keyword evidence="2" id="KW-1185">Reference proteome</keyword>
<evidence type="ECO:0000313" key="1">
    <source>
        <dbReference type="EMBL" id="CCG87494.1"/>
    </source>
</evidence>
<accession>V5Z8F4</accession>
<dbReference type="EMBL" id="CAHS01000015">
    <property type="protein sequence ID" value="CCG87494.1"/>
    <property type="molecule type" value="Genomic_DNA"/>
</dbReference>
<protein>
    <submittedName>
        <fullName evidence="1">Uncharacterized protein</fullName>
    </submittedName>
</protein>
<dbReference type="Proteomes" id="UP000018217">
    <property type="component" value="Unassembled WGS sequence"/>
</dbReference>
<organism evidence="1 2">
    <name type="scientific">Erwinia piriflorinigrans CFBP 5888</name>
    <dbReference type="NCBI Taxonomy" id="1161919"/>
    <lineage>
        <taxon>Bacteria</taxon>
        <taxon>Pseudomonadati</taxon>
        <taxon>Pseudomonadota</taxon>
        <taxon>Gammaproteobacteria</taxon>
        <taxon>Enterobacterales</taxon>
        <taxon>Erwiniaceae</taxon>
        <taxon>Erwinia</taxon>
    </lineage>
</organism>
<gene>
    <name evidence="1" type="ORF">EPIR_2129</name>
</gene>
<dbReference type="STRING" id="1161919.EPIR_2129"/>
<sequence length="42" mass="4730">MSKGAKALKFTLNRVKPSSGLFAQPVIDFYPESRKNKEGKYP</sequence>
<dbReference type="AlphaFoldDB" id="V5Z8F4"/>
<comment type="caution">
    <text evidence="1">The sequence shown here is derived from an EMBL/GenBank/DDBJ whole genome shotgun (WGS) entry which is preliminary data.</text>
</comment>
<evidence type="ECO:0000313" key="2">
    <source>
        <dbReference type="Proteomes" id="UP000018217"/>
    </source>
</evidence>
<name>V5Z8F4_9GAMM</name>
<proteinExistence type="predicted"/>
<reference evidence="1 2" key="1">
    <citation type="journal article" date="2013" name="Syst. Appl. Microbiol.">
        <title>Phylogenetic position and virulence apparatus of the pear flower necrosis pathogen Erwinia piriflorinigrans CFBP 5888T as assessed by comparative genomics.</title>
        <authorList>
            <person name="Smits T.H."/>
            <person name="Rezzonico F."/>
            <person name="Lopez M.M."/>
            <person name="Blom J."/>
            <person name="Goesmann A."/>
            <person name="Frey J.E."/>
            <person name="Duffy B."/>
        </authorList>
    </citation>
    <scope>NUCLEOTIDE SEQUENCE [LARGE SCALE GENOMIC DNA]</scope>
    <source>
        <strain evidence="2">CFBP5888</strain>
    </source>
</reference>